<evidence type="ECO:0000313" key="2">
    <source>
        <dbReference type="EMBL" id="KZS99390.1"/>
    </source>
</evidence>
<sequence>MPLHGPGDAARDSYMSMPAMPALDYVVPVQPGNPSSPDPDKGGTISAYSAKERNIETRLGPTLAHARDELARAHWQVKGAVMLL</sequence>
<dbReference type="RefSeq" id="XP_040757131.1">
    <property type="nucleotide sequence ID" value="XM_040913733.1"/>
</dbReference>
<proteinExistence type="predicted"/>
<organism evidence="2 3">
    <name type="scientific">Laetiporus sulphureus 93-53</name>
    <dbReference type="NCBI Taxonomy" id="1314785"/>
    <lineage>
        <taxon>Eukaryota</taxon>
        <taxon>Fungi</taxon>
        <taxon>Dikarya</taxon>
        <taxon>Basidiomycota</taxon>
        <taxon>Agaricomycotina</taxon>
        <taxon>Agaricomycetes</taxon>
        <taxon>Polyporales</taxon>
        <taxon>Laetiporus</taxon>
    </lineage>
</organism>
<keyword evidence="3" id="KW-1185">Reference proteome</keyword>
<dbReference type="EMBL" id="KV427945">
    <property type="protein sequence ID" value="KZS99390.1"/>
    <property type="molecule type" value="Genomic_DNA"/>
</dbReference>
<gene>
    <name evidence="2" type="ORF">LAESUDRAFT_765600</name>
</gene>
<evidence type="ECO:0000256" key="1">
    <source>
        <dbReference type="SAM" id="MobiDB-lite"/>
    </source>
</evidence>
<evidence type="ECO:0000313" key="3">
    <source>
        <dbReference type="Proteomes" id="UP000076871"/>
    </source>
</evidence>
<dbReference type="AlphaFoldDB" id="A0A165AP82"/>
<feature type="region of interest" description="Disordered" evidence="1">
    <location>
        <begin position="26"/>
        <end position="47"/>
    </location>
</feature>
<dbReference type="InParanoid" id="A0A165AP82"/>
<name>A0A165AP82_9APHY</name>
<reference evidence="2 3" key="1">
    <citation type="journal article" date="2016" name="Mol. Biol. Evol.">
        <title>Comparative Genomics of Early-Diverging Mushroom-Forming Fungi Provides Insights into the Origins of Lignocellulose Decay Capabilities.</title>
        <authorList>
            <person name="Nagy L.G."/>
            <person name="Riley R."/>
            <person name="Tritt A."/>
            <person name="Adam C."/>
            <person name="Daum C."/>
            <person name="Floudas D."/>
            <person name="Sun H."/>
            <person name="Yadav J.S."/>
            <person name="Pangilinan J."/>
            <person name="Larsson K.H."/>
            <person name="Matsuura K."/>
            <person name="Barry K."/>
            <person name="Labutti K."/>
            <person name="Kuo R."/>
            <person name="Ohm R.A."/>
            <person name="Bhattacharya S.S."/>
            <person name="Shirouzu T."/>
            <person name="Yoshinaga Y."/>
            <person name="Martin F.M."/>
            <person name="Grigoriev I.V."/>
            <person name="Hibbett D.S."/>
        </authorList>
    </citation>
    <scope>NUCLEOTIDE SEQUENCE [LARGE SCALE GENOMIC DNA]</scope>
    <source>
        <strain evidence="2 3">93-53</strain>
    </source>
</reference>
<accession>A0A165AP82</accession>
<dbReference type="GeneID" id="63830761"/>
<protein>
    <submittedName>
        <fullName evidence="2">Uncharacterized protein</fullName>
    </submittedName>
</protein>
<dbReference type="Proteomes" id="UP000076871">
    <property type="component" value="Unassembled WGS sequence"/>
</dbReference>